<evidence type="ECO:0000256" key="14">
    <source>
        <dbReference type="SAM" id="Coils"/>
    </source>
</evidence>
<dbReference type="EMBL" id="JAIQCJ010000625">
    <property type="protein sequence ID" value="KAJ8795096.1"/>
    <property type="molecule type" value="Genomic_DNA"/>
</dbReference>
<dbReference type="Gene3D" id="3.10.100.10">
    <property type="entry name" value="Mannose-Binding Protein A, subunit A"/>
    <property type="match status" value="1"/>
</dbReference>
<evidence type="ECO:0000256" key="9">
    <source>
        <dbReference type="ARBA" id="ARBA00022837"/>
    </source>
</evidence>
<name>A0AB34HVR3_ESCRO</name>
<dbReference type="InterPro" id="IPR018378">
    <property type="entry name" value="C-type_lectin_CS"/>
</dbReference>
<organism evidence="17 18">
    <name type="scientific">Eschrichtius robustus</name>
    <name type="common">California gray whale</name>
    <name type="synonym">Eschrichtius gibbosus</name>
    <dbReference type="NCBI Taxonomy" id="9764"/>
    <lineage>
        <taxon>Eukaryota</taxon>
        <taxon>Metazoa</taxon>
        <taxon>Chordata</taxon>
        <taxon>Craniata</taxon>
        <taxon>Vertebrata</taxon>
        <taxon>Euteleostomi</taxon>
        <taxon>Mammalia</taxon>
        <taxon>Eutheria</taxon>
        <taxon>Laurasiatheria</taxon>
        <taxon>Artiodactyla</taxon>
        <taxon>Whippomorpha</taxon>
        <taxon>Cetacea</taxon>
        <taxon>Mysticeti</taxon>
        <taxon>Eschrichtiidae</taxon>
        <taxon>Eschrichtius</taxon>
    </lineage>
</organism>
<evidence type="ECO:0000256" key="15">
    <source>
        <dbReference type="SAM" id="MobiDB-lite"/>
    </source>
</evidence>
<dbReference type="CDD" id="cd03591">
    <property type="entry name" value="CLECT_collectin_like"/>
    <property type="match status" value="1"/>
</dbReference>
<evidence type="ECO:0000256" key="1">
    <source>
        <dbReference type="ARBA" id="ARBA00004613"/>
    </source>
</evidence>
<dbReference type="Pfam" id="PF00059">
    <property type="entry name" value="Lectin_C"/>
    <property type="match status" value="1"/>
</dbReference>
<keyword evidence="6" id="KW-0732">Signal</keyword>
<evidence type="ECO:0000313" key="18">
    <source>
        <dbReference type="Proteomes" id="UP001159641"/>
    </source>
</evidence>
<dbReference type="Proteomes" id="UP001159641">
    <property type="component" value="Unassembled WGS sequence"/>
</dbReference>
<dbReference type="InterPro" id="IPR016186">
    <property type="entry name" value="C-type_lectin-like/link_sf"/>
</dbReference>
<feature type="compositionally biased region" description="Basic and acidic residues" evidence="15">
    <location>
        <begin position="76"/>
        <end position="91"/>
    </location>
</feature>
<sequence>MKEEEKWAQQVLALGLCRCKLLLQEDMLLLPLSMLILLSRPPRSLGAEVKTYSQKTLANACTLVVCSTPENGLPGRDGRDGREGPQGEKGDPGLPGPVGGAGMPGPAGPVGPKGDNGSAGEPGPKGDTGPPDITALRQQVETLQGQLKRLQNAFSQYKKGEFLDLNLSQTPRLGLILVELFPSGRGVGEKIFKTGGFEKTFQDAQQVCTQAGGQVASPRSEAENEALTQLVTDQNKAAFLSMTDDRKEGRFTYPTGEPLVYSNWAPGEPNNGRGAENCVEIYPNGKWNDRACGEERLVICEF</sequence>
<dbReference type="InterPro" id="IPR015097">
    <property type="entry name" value="Surfac_D-trimer"/>
</dbReference>
<evidence type="ECO:0000256" key="3">
    <source>
        <dbReference type="ARBA" id="ARBA00011267"/>
    </source>
</evidence>
<dbReference type="PANTHER" id="PTHR24024:SF15">
    <property type="entry name" value="PULMONARY SURFACTANT-ASSOCIATED PROTEIN D"/>
    <property type="match status" value="1"/>
</dbReference>
<evidence type="ECO:0000256" key="8">
    <source>
        <dbReference type="ARBA" id="ARBA00022737"/>
    </source>
</evidence>
<dbReference type="GO" id="GO:0005581">
    <property type="term" value="C:collagen trimer"/>
    <property type="evidence" value="ECO:0007669"/>
    <property type="project" value="UniProtKB-KW"/>
</dbReference>
<evidence type="ECO:0000256" key="11">
    <source>
        <dbReference type="ARBA" id="ARBA00023119"/>
    </source>
</evidence>
<dbReference type="InterPro" id="IPR001304">
    <property type="entry name" value="C-type_lectin-like"/>
</dbReference>
<keyword evidence="11" id="KW-0176">Collagen</keyword>
<protein>
    <recommendedName>
        <fullName evidence="16">C-type lectin domain-containing protein</fullName>
    </recommendedName>
</protein>
<dbReference type="AlphaFoldDB" id="A0AB34HVR3"/>
<keyword evidence="12" id="KW-1015">Disulfide bond</keyword>
<feature type="region of interest" description="Disordered" evidence="15">
    <location>
        <begin position="68"/>
        <end position="133"/>
    </location>
</feature>
<feature type="coiled-coil region" evidence="14">
    <location>
        <begin position="133"/>
        <end position="160"/>
    </location>
</feature>
<evidence type="ECO:0000256" key="12">
    <source>
        <dbReference type="ARBA" id="ARBA00023157"/>
    </source>
</evidence>
<keyword evidence="8" id="KW-0677">Repeat</keyword>
<evidence type="ECO:0000259" key="16">
    <source>
        <dbReference type="PROSITE" id="PS50041"/>
    </source>
</evidence>
<evidence type="ECO:0000256" key="10">
    <source>
        <dbReference type="ARBA" id="ARBA00022859"/>
    </source>
</evidence>
<evidence type="ECO:0000256" key="5">
    <source>
        <dbReference type="ARBA" id="ARBA00022588"/>
    </source>
</evidence>
<keyword evidence="18" id="KW-1185">Reference proteome</keyword>
<comment type="similarity">
    <text evidence="2">Belongs to the SFTPD family.</text>
</comment>
<evidence type="ECO:0000256" key="7">
    <source>
        <dbReference type="ARBA" id="ARBA00022734"/>
    </source>
</evidence>
<comment type="subcellular location">
    <subcellularLocation>
        <location evidence="1">Secreted</location>
    </subcellularLocation>
</comment>
<keyword evidence="9" id="KW-0106">Calcium</keyword>
<dbReference type="InterPro" id="IPR016187">
    <property type="entry name" value="CTDL_fold"/>
</dbReference>
<comment type="subunit">
    <text evidence="3">Oligomeric complex of 4 set of homotrimers.</text>
</comment>
<accession>A0AB34HVR3</accession>
<dbReference type="Pfam" id="PF01391">
    <property type="entry name" value="Collagen"/>
    <property type="match status" value="1"/>
</dbReference>
<evidence type="ECO:0000256" key="4">
    <source>
        <dbReference type="ARBA" id="ARBA00022525"/>
    </source>
</evidence>
<proteinExistence type="inferred from homology"/>
<keyword evidence="13" id="KW-0379">Hydroxylation</keyword>
<feature type="domain" description="C-type lectin" evidence="16">
    <location>
        <begin position="199"/>
        <end position="301"/>
    </location>
</feature>
<dbReference type="GO" id="GO:0005615">
    <property type="term" value="C:extracellular space"/>
    <property type="evidence" value="ECO:0007669"/>
    <property type="project" value="TreeGrafter"/>
</dbReference>
<dbReference type="SMART" id="SM00034">
    <property type="entry name" value="CLECT"/>
    <property type="match status" value="1"/>
</dbReference>
<dbReference type="SUPFAM" id="SSF57944">
    <property type="entry name" value="Triple coiled coil domain of C-type lectins"/>
    <property type="match status" value="1"/>
</dbReference>
<reference evidence="17 18" key="1">
    <citation type="submission" date="2022-11" db="EMBL/GenBank/DDBJ databases">
        <title>Whole genome sequence of Eschrichtius robustus ER-17-0199.</title>
        <authorList>
            <person name="Bruniche-Olsen A."/>
            <person name="Black A.N."/>
            <person name="Fields C.J."/>
            <person name="Walden K."/>
            <person name="Dewoody J.A."/>
        </authorList>
    </citation>
    <scope>NUCLEOTIDE SEQUENCE [LARGE SCALE GENOMIC DNA]</scope>
    <source>
        <strain evidence="17">ER-17-0199</strain>
        <tissue evidence="17">Blubber</tissue>
    </source>
</reference>
<keyword evidence="10" id="KW-0391">Immunity</keyword>
<dbReference type="PROSITE" id="PS50041">
    <property type="entry name" value="C_TYPE_LECTIN_2"/>
    <property type="match status" value="1"/>
</dbReference>
<keyword evidence="4" id="KW-0964">Secreted</keyword>
<dbReference type="InterPro" id="IPR051077">
    <property type="entry name" value="Ca-dependent_lectin"/>
</dbReference>
<keyword evidence="5" id="KW-0399">Innate immunity</keyword>
<gene>
    <name evidence="17" type="ORF">J1605_018683</name>
</gene>
<dbReference type="SUPFAM" id="SSF56436">
    <property type="entry name" value="C-type lectin-like"/>
    <property type="match status" value="1"/>
</dbReference>
<dbReference type="FunFam" id="3.10.100.10:FF:000045">
    <property type="entry name" value="Pulmonary surfactant-associated protein D"/>
    <property type="match status" value="1"/>
</dbReference>
<evidence type="ECO:0000256" key="2">
    <source>
        <dbReference type="ARBA" id="ARBA00007899"/>
    </source>
</evidence>
<dbReference type="Pfam" id="PF09006">
    <property type="entry name" value="Surfac_D-trimer"/>
    <property type="match status" value="2"/>
</dbReference>
<keyword evidence="14" id="KW-0175">Coiled coil</keyword>
<keyword evidence="7" id="KW-0430">Lectin</keyword>
<dbReference type="PROSITE" id="PS00615">
    <property type="entry name" value="C_TYPE_LECTIN_1"/>
    <property type="match status" value="1"/>
</dbReference>
<dbReference type="FunFam" id="1.20.5.360:FF:000001">
    <property type="entry name" value="Pulmonary surfactant-associated protein D"/>
    <property type="match status" value="1"/>
</dbReference>
<dbReference type="InterPro" id="IPR008160">
    <property type="entry name" value="Collagen"/>
</dbReference>
<feature type="compositionally biased region" description="Gly residues" evidence="15">
    <location>
        <begin position="96"/>
        <end position="105"/>
    </location>
</feature>
<evidence type="ECO:0000256" key="13">
    <source>
        <dbReference type="ARBA" id="ARBA00023278"/>
    </source>
</evidence>
<evidence type="ECO:0000313" key="17">
    <source>
        <dbReference type="EMBL" id="KAJ8795096.1"/>
    </source>
</evidence>
<dbReference type="GO" id="GO:0030246">
    <property type="term" value="F:carbohydrate binding"/>
    <property type="evidence" value="ECO:0007669"/>
    <property type="project" value="UniProtKB-KW"/>
</dbReference>
<evidence type="ECO:0000256" key="6">
    <source>
        <dbReference type="ARBA" id="ARBA00022729"/>
    </source>
</evidence>
<dbReference type="GO" id="GO:0045087">
    <property type="term" value="P:innate immune response"/>
    <property type="evidence" value="ECO:0007669"/>
    <property type="project" value="UniProtKB-KW"/>
</dbReference>
<comment type="caution">
    <text evidence="17">The sequence shown here is derived from an EMBL/GenBank/DDBJ whole genome shotgun (WGS) entry which is preliminary data.</text>
</comment>
<dbReference type="InterPro" id="IPR033990">
    <property type="entry name" value="Collectin_CTLD"/>
</dbReference>
<dbReference type="GO" id="GO:0005771">
    <property type="term" value="C:multivesicular body"/>
    <property type="evidence" value="ECO:0007669"/>
    <property type="project" value="TreeGrafter"/>
</dbReference>
<dbReference type="Gene3D" id="1.20.5.360">
    <property type="entry name" value="SFTPD helical domain"/>
    <property type="match status" value="1"/>
</dbReference>
<dbReference type="PANTHER" id="PTHR24024">
    <property type="entry name" value="PULMONARY SURFACTANT-ASSOCIATED PROTEIN A"/>
    <property type="match status" value="1"/>
</dbReference>